<dbReference type="RefSeq" id="WP_337317406.1">
    <property type="nucleotide sequence ID" value="NZ_JBBDGN010000002.1"/>
</dbReference>
<keyword evidence="2" id="KW-1185">Reference proteome</keyword>
<reference evidence="1 2" key="1">
    <citation type="submission" date="2024-02" db="EMBL/GenBank/DDBJ databases">
        <authorList>
            <person name="Saticioglu I.B."/>
        </authorList>
    </citation>
    <scope>NUCLEOTIDE SEQUENCE [LARGE SCALE GENOMIC DNA]</scope>
    <source>
        <strain evidence="1 2">Mu-43</strain>
    </source>
</reference>
<accession>A0ABU8LHK9</accession>
<comment type="caution">
    <text evidence="1">The sequence shown here is derived from an EMBL/GenBank/DDBJ whole genome shotgun (WGS) entry which is preliminary data.</text>
</comment>
<dbReference type="EMBL" id="JBBDGN010000002">
    <property type="protein sequence ID" value="MEJ1090698.1"/>
    <property type="molecule type" value="Genomic_DNA"/>
</dbReference>
<dbReference type="Proteomes" id="UP001366085">
    <property type="component" value="Unassembled WGS sequence"/>
</dbReference>
<evidence type="ECO:0000313" key="1">
    <source>
        <dbReference type="EMBL" id="MEJ1090698.1"/>
    </source>
</evidence>
<evidence type="ECO:0008006" key="3">
    <source>
        <dbReference type="Google" id="ProtNLM"/>
    </source>
</evidence>
<proteinExistence type="predicted"/>
<evidence type="ECO:0000313" key="2">
    <source>
        <dbReference type="Proteomes" id="UP001366085"/>
    </source>
</evidence>
<sequence>MSVNQWSRLKLTRSWWLFSELLGRVETWNASGEFAADVRVLDDRTALEFLTPAGFRPPVAEWALLVGDAVHNARSALDALVWDLAHSDGATPANPTRVAFPITTTAREWKNNVKSLETVPEGPLERIRLAQPWVASSDNIHGDWLNILSRLDNDDKHRGRVVAVPLEESVELHFDGLTLGDRLPEGGFFHIWESGLSGLEVAGTPFARFGFGARINGDGPVAGTATITLAPAVTVFDQVIPVGALQGEMLPRLHRLLSEVSAGGELQEAWIEPESFDPAAPPPR</sequence>
<name>A0ABU8LHK9_9MICO</name>
<organism evidence="1 2">
    <name type="scientific">Microbacterium istanbulense</name>
    <dbReference type="NCBI Taxonomy" id="3122049"/>
    <lineage>
        <taxon>Bacteria</taxon>
        <taxon>Bacillati</taxon>
        <taxon>Actinomycetota</taxon>
        <taxon>Actinomycetes</taxon>
        <taxon>Micrococcales</taxon>
        <taxon>Microbacteriaceae</taxon>
        <taxon>Microbacterium</taxon>
    </lineage>
</organism>
<gene>
    <name evidence="1" type="ORF">WDU93_03245</name>
</gene>
<protein>
    <recommendedName>
        <fullName evidence="3">DUF4132 domain-containing protein</fullName>
    </recommendedName>
</protein>